<feature type="signal peptide" evidence="2">
    <location>
        <begin position="1"/>
        <end position="35"/>
    </location>
</feature>
<evidence type="ECO:0000256" key="1">
    <source>
        <dbReference type="SAM" id="MobiDB-lite"/>
    </source>
</evidence>
<accession>A0A1X7IPC1</accession>
<dbReference type="AlphaFoldDB" id="A0A1X7IPC1"/>
<sequence>MALLLASRVRAVCTVAAIGALAVAGVGFNASAASAEPTGTSSGSGGTSSGSGGTSSGSGGTSSGSSGSGSGGSSSGGSGTGTGPGTGSGTSTTGLTARLIEGSTLTVARGSQLTVTGEGFTPQGEAKVWFHSDPILVATATVAADGTVTATFLVPSAAAAGVHTIEIEDVSTGRVFVVATVTITDQATLAQTGFAGDLAGGAGALLLLAGAGVLVSRRVGRGTLSAASPKA</sequence>
<name>A0A1X7IPC1_9MICO</name>
<keyword evidence="4" id="KW-1185">Reference proteome</keyword>
<feature type="region of interest" description="Disordered" evidence="1">
    <location>
        <begin position="32"/>
        <end position="94"/>
    </location>
</feature>
<reference evidence="4" key="1">
    <citation type="submission" date="2017-04" db="EMBL/GenBank/DDBJ databases">
        <authorList>
            <person name="Varghese N."/>
            <person name="Submissions S."/>
        </authorList>
    </citation>
    <scope>NUCLEOTIDE SEQUENCE [LARGE SCALE GENOMIC DNA]</scope>
    <source>
        <strain evidence="4">VKM Ac-2510</strain>
    </source>
</reference>
<dbReference type="STRING" id="150121.SAMN06296010_0753"/>
<evidence type="ECO:0000313" key="3">
    <source>
        <dbReference type="EMBL" id="SMG16874.1"/>
    </source>
</evidence>
<dbReference type="OrthoDB" id="9763537at2"/>
<proteinExistence type="predicted"/>
<gene>
    <name evidence="3" type="ORF">SAMN06296010_0753</name>
</gene>
<feature type="compositionally biased region" description="Gly residues" evidence="1">
    <location>
        <begin position="42"/>
        <end position="88"/>
    </location>
</feature>
<dbReference type="EMBL" id="FXAY01000001">
    <property type="protein sequence ID" value="SMG16874.1"/>
    <property type="molecule type" value="Genomic_DNA"/>
</dbReference>
<protein>
    <recommendedName>
        <fullName evidence="5">IPT/TIG domain-containing protein</fullName>
    </recommendedName>
</protein>
<organism evidence="3 4">
    <name type="scientific">Agreia pratensis</name>
    <dbReference type="NCBI Taxonomy" id="150121"/>
    <lineage>
        <taxon>Bacteria</taxon>
        <taxon>Bacillati</taxon>
        <taxon>Actinomycetota</taxon>
        <taxon>Actinomycetes</taxon>
        <taxon>Micrococcales</taxon>
        <taxon>Microbacteriaceae</taxon>
        <taxon>Agreia</taxon>
    </lineage>
</organism>
<evidence type="ECO:0008006" key="5">
    <source>
        <dbReference type="Google" id="ProtNLM"/>
    </source>
</evidence>
<feature type="chain" id="PRO_5039383281" description="IPT/TIG domain-containing protein" evidence="2">
    <location>
        <begin position="36"/>
        <end position="231"/>
    </location>
</feature>
<dbReference type="RefSeq" id="WP_085483039.1">
    <property type="nucleotide sequence ID" value="NZ_FXAY01000001.1"/>
</dbReference>
<dbReference type="Proteomes" id="UP000193244">
    <property type="component" value="Unassembled WGS sequence"/>
</dbReference>
<evidence type="ECO:0000256" key="2">
    <source>
        <dbReference type="SAM" id="SignalP"/>
    </source>
</evidence>
<evidence type="ECO:0000313" key="4">
    <source>
        <dbReference type="Proteomes" id="UP000193244"/>
    </source>
</evidence>
<keyword evidence="2" id="KW-0732">Signal</keyword>